<name>A0ABR3N3A5_9TELE</name>
<dbReference type="EMBL" id="JAYMGO010000007">
    <property type="protein sequence ID" value="KAL1271425.1"/>
    <property type="molecule type" value="Genomic_DNA"/>
</dbReference>
<accession>A0ABR3N3A5</accession>
<organism evidence="1 2">
    <name type="scientific">Cirrhinus molitorella</name>
    <name type="common">mud carp</name>
    <dbReference type="NCBI Taxonomy" id="172907"/>
    <lineage>
        <taxon>Eukaryota</taxon>
        <taxon>Metazoa</taxon>
        <taxon>Chordata</taxon>
        <taxon>Craniata</taxon>
        <taxon>Vertebrata</taxon>
        <taxon>Euteleostomi</taxon>
        <taxon>Actinopterygii</taxon>
        <taxon>Neopterygii</taxon>
        <taxon>Teleostei</taxon>
        <taxon>Ostariophysi</taxon>
        <taxon>Cypriniformes</taxon>
        <taxon>Cyprinidae</taxon>
        <taxon>Labeoninae</taxon>
        <taxon>Labeonini</taxon>
        <taxon>Cirrhinus</taxon>
    </lineage>
</organism>
<protein>
    <submittedName>
        <fullName evidence="1">Uncharacterized protein</fullName>
    </submittedName>
</protein>
<sequence>MDGLLCLSLFSALDYLQRWHKTTNGRGDHTVQSRRIMMESNDSKGLLITDKGLSGMSAVSDMLRSS</sequence>
<reference evidence="1 2" key="1">
    <citation type="submission" date="2023-09" db="EMBL/GenBank/DDBJ databases">
        <authorList>
            <person name="Wang M."/>
        </authorList>
    </citation>
    <scope>NUCLEOTIDE SEQUENCE [LARGE SCALE GENOMIC DNA]</scope>
    <source>
        <strain evidence="1">GT-2023</strain>
        <tissue evidence="1">Liver</tissue>
    </source>
</reference>
<keyword evidence="2" id="KW-1185">Reference proteome</keyword>
<proteinExistence type="predicted"/>
<evidence type="ECO:0000313" key="2">
    <source>
        <dbReference type="Proteomes" id="UP001558613"/>
    </source>
</evidence>
<comment type="caution">
    <text evidence="1">The sequence shown here is derived from an EMBL/GenBank/DDBJ whole genome shotgun (WGS) entry which is preliminary data.</text>
</comment>
<gene>
    <name evidence="1" type="ORF">QQF64_030441</name>
</gene>
<evidence type="ECO:0000313" key="1">
    <source>
        <dbReference type="EMBL" id="KAL1271425.1"/>
    </source>
</evidence>
<dbReference type="Proteomes" id="UP001558613">
    <property type="component" value="Unassembled WGS sequence"/>
</dbReference>